<feature type="region of interest" description="Disordered" evidence="1">
    <location>
        <begin position="51"/>
        <end position="82"/>
    </location>
</feature>
<feature type="non-terminal residue" evidence="2">
    <location>
        <position position="210"/>
    </location>
</feature>
<gene>
    <name evidence="2" type="ORF">MHI_LOCUS692033</name>
</gene>
<evidence type="ECO:0000313" key="3">
    <source>
        <dbReference type="Proteomes" id="UP000752696"/>
    </source>
</evidence>
<feature type="compositionally biased region" description="Basic and acidic residues" evidence="1">
    <location>
        <begin position="55"/>
        <end position="73"/>
    </location>
</feature>
<keyword evidence="3" id="KW-1185">Reference proteome</keyword>
<reference evidence="2" key="1">
    <citation type="submission" date="2020-07" db="EMBL/GenBank/DDBJ databases">
        <authorList>
            <person name="Nazaruddin N."/>
        </authorList>
    </citation>
    <scope>NUCLEOTIDE SEQUENCE</scope>
</reference>
<proteinExistence type="predicted"/>
<protein>
    <submittedName>
        <fullName evidence="2">Uncharacterized protein</fullName>
    </submittedName>
</protein>
<dbReference type="OrthoDB" id="7616224at2759"/>
<sequence>MRGIRQGCRVRRVGDGCRVRRVRQGGSVCDGHWSSVGNSYRRGDLSNWGGVGERSMSDRGRRISERSGVRDGFHGGNRSGGECLDSDSGSLLVDDGVESVDWVGGVIDGAFGPVSLDQRVATMDDVAVAGFLLALRVAGQTVVHVVSIAVLRMRVEVGVDGLGYHGLSHGGSRHCNWRRVRQRFCRAQKSSVGGSHEDGEYDELQKRNID</sequence>
<comment type="caution">
    <text evidence="2">The sequence shown here is derived from an EMBL/GenBank/DDBJ whole genome shotgun (WGS) entry which is preliminary data.</text>
</comment>
<evidence type="ECO:0000313" key="2">
    <source>
        <dbReference type="EMBL" id="CAD1476869.1"/>
    </source>
</evidence>
<name>A0A6V7HEB2_9HYME</name>
<dbReference type="AlphaFoldDB" id="A0A6V7HEB2"/>
<accession>A0A6V7HEB2</accession>
<dbReference type="Proteomes" id="UP000752696">
    <property type="component" value="Unassembled WGS sequence"/>
</dbReference>
<evidence type="ECO:0000256" key="1">
    <source>
        <dbReference type="SAM" id="MobiDB-lite"/>
    </source>
</evidence>
<dbReference type="EMBL" id="CAJDYZ010009624">
    <property type="protein sequence ID" value="CAD1476869.1"/>
    <property type="molecule type" value="Genomic_DNA"/>
</dbReference>
<organism evidence="2 3">
    <name type="scientific">Heterotrigona itama</name>
    <dbReference type="NCBI Taxonomy" id="395501"/>
    <lineage>
        <taxon>Eukaryota</taxon>
        <taxon>Metazoa</taxon>
        <taxon>Ecdysozoa</taxon>
        <taxon>Arthropoda</taxon>
        <taxon>Hexapoda</taxon>
        <taxon>Insecta</taxon>
        <taxon>Pterygota</taxon>
        <taxon>Neoptera</taxon>
        <taxon>Endopterygota</taxon>
        <taxon>Hymenoptera</taxon>
        <taxon>Apocrita</taxon>
        <taxon>Aculeata</taxon>
        <taxon>Apoidea</taxon>
        <taxon>Anthophila</taxon>
        <taxon>Apidae</taxon>
        <taxon>Heterotrigona</taxon>
    </lineage>
</organism>
<feature type="region of interest" description="Disordered" evidence="1">
    <location>
        <begin position="191"/>
        <end position="210"/>
    </location>
</feature>
<feature type="compositionally biased region" description="Basic and acidic residues" evidence="1">
    <location>
        <begin position="195"/>
        <end position="210"/>
    </location>
</feature>